<dbReference type="GO" id="GO:0042597">
    <property type="term" value="C:periplasmic space"/>
    <property type="evidence" value="ECO:0007669"/>
    <property type="project" value="InterPro"/>
</dbReference>
<dbReference type="Gene3D" id="3.40.50.10070">
    <property type="entry name" value="TolB, N-terminal domain"/>
    <property type="match status" value="1"/>
</dbReference>
<reference evidence="4 5" key="1">
    <citation type="submission" date="2020-08" db="EMBL/GenBank/DDBJ databases">
        <title>Genomic Encyclopedia of Type Strains, Phase IV (KMG-IV): sequencing the most valuable type-strain genomes for metagenomic binning, comparative biology and taxonomic classification.</title>
        <authorList>
            <person name="Goeker M."/>
        </authorList>
    </citation>
    <scope>NUCLEOTIDE SEQUENCE [LARGE SCALE GENOMIC DNA]</scope>
    <source>
        <strain evidence="4 5">DSM 14552</strain>
    </source>
</reference>
<feature type="signal peptide" evidence="2">
    <location>
        <begin position="1"/>
        <end position="22"/>
    </location>
</feature>
<protein>
    <submittedName>
        <fullName evidence="4">TolB protein</fullName>
    </submittedName>
</protein>
<proteinExistence type="inferred from homology"/>
<accession>A0A7W6A0B8</accession>
<comment type="similarity">
    <text evidence="1">Belongs to the TolB family.</text>
</comment>
<dbReference type="InterPro" id="IPR007195">
    <property type="entry name" value="TolB_N"/>
</dbReference>
<evidence type="ECO:0000313" key="4">
    <source>
        <dbReference type="EMBL" id="MBB3862479.1"/>
    </source>
</evidence>
<dbReference type="EMBL" id="JACICY010000014">
    <property type="protein sequence ID" value="MBB3862479.1"/>
    <property type="molecule type" value="Genomic_DNA"/>
</dbReference>
<dbReference type="InterPro" id="IPR011659">
    <property type="entry name" value="WD40"/>
</dbReference>
<dbReference type="PANTHER" id="PTHR36842:SF1">
    <property type="entry name" value="PROTEIN TOLB"/>
    <property type="match status" value="1"/>
</dbReference>
<evidence type="ECO:0000256" key="1">
    <source>
        <dbReference type="ARBA" id="ARBA00009820"/>
    </source>
</evidence>
<dbReference type="GO" id="GO:0015031">
    <property type="term" value="P:protein transport"/>
    <property type="evidence" value="ECO:0007669"/>
    <property type="project" value="InterPro"/>
</dbReference>
<evidence type="ECO:0000256" key="2">
    <source>
        <dbReference type="SAM" id="SignalP"/>
    </source>
</evidence>
<name>A0A7W6A0B8_9SPHN</name>
<dbReference type="Gene3D" id="2.120.10.30">
    <property type="entry name" value="TolB, C-terminal domain"/>
    <property type="match status" value="1"/>
</dbReference>
<evidence type="ECO:0000313" key="5">
    <source>
        <dbReference type="Proteomes" id="UP000562395"/>
    </source>
</evidence>
<sequence>MRRAFVQAILALFLVEAHPAFAEGPLHVDITQGVASPLLLAIPDISSGAIPEVANGEDAGVALAKVVRADLGSTGFYRFVSVDGHYAAADEVAFAPFARAGAQALVVGRVRLVGNNVLAYDCALYDVFGAHLETSQRILVAAPQWRRAAHKCADMVFAFTTGDPGHFDTRLLVVGQDGERPGLHTRLLSMDYDGANQTVLSQGQELVAMPRYAPGSRKIVFLSFVMLVPQLVLADLDSGQITALKIPPGVPSAPRFSPDGRSIIFSLARDGVADILVIDLQTGGVRQLTNTAGSNTSPGYSPDGAFVVFESDRSGDPQLYVMASDGSGQKRISFGAGAHASPMWSPRGDLIAFTLVENRRLRIGVMKPDGSKERILSDGERDEDPSWAPSGRALMFQRTAAGKALPGVWMTDLSGKLESRINIDPSASEPAWSGRRP</sequence>
<dbReference type="AlphaFoldDB" id="A0A7W6A0B8"/>
<evidence type="ECO:0000259" key="3">
    <source>
        <dbReference type="Pfam" id="PF04052"/>
    </source>
</evidence>
<organism evidence="4 5">
    <name type="scientific">Novosphingobium hassiacum</name>
    <dbReference type="NCBI Taxonomy" id="173676"/>
    <lineage>
        <taxon>Bacteria</taxon>
        <taxon>Pseudomonadati</taxon>
        <taxon>Pseudomonadota</taxon>
        <taxon>Alphaproteobacteria</taxon>
        <taxon>Sphingomonadales</taxon>
        <taxon>Sphingomonadaceae</taxon>
        <taxon>Novosphingobium</taxon>
    </lineage>
</organism>
<gene>
    <name evidence="4" type="ORF">GGQ88_003780</name>
</gene>
<feature type="domain" description="TolB N-terminal" evidence="3">
    <location>
        <begin position="27"/>
        <end position="129"/>
    </location>
</feature>
<dbReference type="SUPFAM" id="SSF69304">
    <property type="entry name" value="Tricorn protease N-terminal domain"/>
    <property type="match status" value="1"/>
</dbReference>
<dbReference type="InterPro" id="IPR011042">
    <property type="entry name" value="6-blade_b-propeller_TolB-like"/>
</dbReference>
<dbReference type="PANTHER" id="PTHR36842">
    <property type="entry name" value="PROTEIN TOLB HOMOLOG"/>
    <property type="match status" value="1"/>
</dbReference>
<keyword evidence="5" id="KW-1185">Reference proteome</keyword>
<dbReference type="Pfam" id="PF04052">
    <property type="entry name" value="TolB_N"/>
    <property type="match status" value="1"/>
</dbReference>
<dbReference type="RefSeq" id="WP_183614960.1">
    <property type="nucleotide sequence ID" value="NZ_JACICY010000014.1"/>
</dbReference>
<dbReference type="Proteomes" id="UP000562395">
    <property type="component" value="Unassembled WGS sequence"/>
</dbReference>
<dbReference type="Pfam" id="PF07676">
    <property type="entry name" value="PD40"/>
    <property type="match status" value="3"/>
</dbReference>
<dbReference type="SUPFAM" id="SSF52964">
    <property type="entry name" value="TolB, N-terminal domain"/>
    <property type="match status" value="1"/>
</dbReference>
<feature type="chain" id="PRO_5030880903" evidence="2">
    <location>
        <begin position="23"/>
        <end position="437"/>
    </location>
</feature>
<comment type="caution">
    <text evidence="4">The sequence shown here is derived from an EMBL/GenBank/DDBJ whole genome shotgun (WGS) entry which is preliminary data.</text>
</comment>
<keyword evidence="2" id="KW-0732">Signal</keyword>